<name>A0ABN7XMC6_GIGMA</name>
<accession>A0ABN7XMC6</accession>
<keyword evidence="2" id="KW-1185">Reference proteome</keyword>
<feature type="non-terminal residue" evidence="1">
    <location>
        <position position="1"/>
    </location>
</feature>
<proteinExistence type="predicted"/>
<gene>
    <name evidence="1" type="ORF">GMARGA_LOCUS44312</name>
</gene>
<protein>
    <submittedName>
        <fullName evidence="1">19696_t:CDS:1</fullName>
    </submittedName>
</protein>
<dbReference type="Proteomes" id="UP000789901">
    <property type="component" value="Unassembled WGS sequence"/>
</dbReference>
<organism evidence="1 2">
    <name type="scientific">Gigaspora margarita</name>
    <dbReference type="NCBI Taxonomy" id="4874"/>
    <lineage>
        <taxon>Eukaryota</taxon>
        <taxon>Fungi</taxon>
        <taxon>Fungi incertae sedis</taxon>
        <taxon>Mucoromycota</taxon>
        <taxon>Glomeromycotina</taxon>
        <taxon>Glomeromycetes</taxon>
        <taxon>Diversisporales</taxon>
        <taxon>Gigasporaceae</taxon>
        <taxon>Gigaspora</taxon>
    </lineage>
</organism>
<dbReference type="EMBL" id="CAJVQB010149922">
    <property type="protein sequence ID" value="CAG8855491.1"/>
    <property type="molecule type" value="Genomic_DNA"/>
</dbReference>
<evidence type="ECO:0000313" key="2">
    <source>
        <dbReference type="Proteomes" id="UP000789901"/>
    </source>
</evidence>
<comment type="caution">
    <text evidence="1">The sequence shown here is derived from an EMBL/GenBank/DDBJ whole genome shotgun (WGS) entry which is preliminary data.</text>
</comment>
<evidence type="ECO:0000313" key="1">
    <source>
        <dbReference type="EMBL" id="CAG8855491.1"/>
    </source>
</evidence>
<sequence>EKKADEAKKRKKELKLIRHNDDAKKEKKREKFIKIYSEVKEIVNG</sequence>
<reference evidence="1 2" key="1">
    <citation type="submission" date="2021-06" db="EMBL/GenBank/DDBJ databases">
        <authorList>
            <person name="Kallberg Y."/>
            <person name="Tangrot J."/>
            <person name="Rosling A."/>
        </authorList>
    </citation>
    <scope>NUCLEOTIDE SEQUENCE [LARGE SCALE GENOMIC DNA]</scope>
    <source>
        <strain evidence="1 2">120-4 pot B 10/14</strain>
    </source>
</reference>